<evidence type="ECO:0000256" key="3">
    <source>
        <dbReference type="ARBA" id="ARBA00022448"/>
    </source>
</evidence>
<dbReference type="GO" id="GO:0022900">
    <property type="term" value="P:electron transport chain"/>
    <property type="evidence" value="ECO:0007669"/>
    <property type="project" value="UniProtKB-UniRule"/>
</dbReference>
<feature type="transmembrane region" description="Helical" evidence="14">
    <location>
        <begin position="20"/>
        <end position="37"/>
    </location>
</feature>
<evidence type="ECO:0000313" key="17">
    <source>
        <dbReference type="Proteomes" id="UP000310189"/>
    </source>
</evidence>
<gene>
    <name evidence="16" type="ORF">E3P99_03546</name>
</gene>
<evidence type="ECO:0000313" key="16">
    <source>
        <dbReference type="EMBL" id="TIA86890.1"/>
    </source>
</evidence>
<accession>A0A4T0FG66</accession>
<keyword evidence="17" id="KW-1185">Reference proteome</keyword>
<name>A0A4T0FG66_9BASI</name>
<evidence type="ECO:0000256" key="12">
    <source>
        <dbReference type="ARBA" id="ARBA00023128"/>
    </source>
</evidence>
<evidence type="ECO:0000256" key="2">
    <source>
        <dbReference type="ARBA" id="ARBA00013531"/>
    </source>
</evidence>
<evidence type="ECO:0000256" key="10">
    <source>
        <dbReference type="ARBA" id="ARBA00022989"/>
    </source>
</evidence>
<feature type="domain" description="Cytochrome b/b6 C-terminal region profile" evidence="15">
    <location>
        <begin position="1"/>
        <end position="72"/>
    </location>
</feature>
<evidence type="ECO:0000256" key="8">
    <source>
        <dbReference type="ARBA" id="ARBA00022792"/>
    </source>
</evidence>
<dbReference type="GO" id="GO:0009055">
    <property type="term" value="F:electron transfer activity"/>
    <property type="evidence" value="ECO:0007669"/>
    <property type="project" value="InterPro"/>
</dbReference>
<keyword evidence="3" id="KW-0813">Transport</keyword>
<keyword evidence="6 14" id="KW-0812">Transmembrane</keyword>
<keyword evidence="7" id="KW-0479">Metal-binding</keyword>
<keyword evidence="11" id="KW-0408">Iron</keyword>
<evidence type="ECO:0000256" key="11">
    <source>
        <dbReference type="ARBA" id="ARBA00023004"/>
    </source>
</evidence>
<sequence length="72" mass="7923">MPLLDTSRVRGAQFRPFMRIAFWLFVANLFILGFIGGEHPEDPYIGVGAASTAFYFAIGILENTLADLGSNK</sequence>
<dbReference type="GO" id="GO:0016491">
    <property type="term" value="F:oxidoreductase activity"/>
    <property type="evidence" value="ECO:0007669"/>
    <property type="project" value="UniProtKB-UniRule"/>
</dbReference>
<dbReference type="GO" id="GO:0046872">
    <property type="term" value="F:metal ion binding"/>
    <property type="evidence" value="ECO:0007669"/>
    <property type="project" value="UniProtKB-KW"/>
</dbReference>
<protein>
    <recommendedName>
        <fullName evidence="2">Cytochrome b</fullName>
    </recommendedName>
</protein>
<keyword evidence="13 14" id="KW-0472">Membrane</keyword>
<dbReference type="Pfam" id="PF00032">
    <property type="entry name" value="Cytochrom_B_C"/>
    <property type="match status" value="1"/>
</dbReference>
<comment type="subcellular location">
    <subcellularLocation>
        <location evidence="1">Mitochondrion inner membrane</location>
        <topology evidence="1">Multi-pass membrane protein</topology>
    </subcellularLocation>
</comment>
<evidence type="ECO:0000256" key="6">
    <source>
        <dbReference type="ARBA" id="ARBA00022692"/>
    </source>
</evidence>
<dbReference type="InterPro" id="IPR005798">
    <property type="entry name" value="Cyt_b/b6_C"/>
</dbReference>
<keyword evidence="12" id="KW-0496">Mitochondrion</keyword>
<evidence type="ECO:0000256" key="1">
    <source>
        <dbReference type="ARBA" id="ARBA00004448"/>
    </source>
</evidence>
<organism evidence="16 17">
    <name type="scientific">Wallemia hederae</name>
    <dbReference type="NCBI Taxonomy" id="1540922"/>
    <lineage>
        <taxon>Eukaryota</taxon>
        <taxon>Fungi</taxon>
        <taxon>Dikarya</taxon>
        <taxon>Basidiomycota</taxon>
        <taxon>Wallemiomycotina</taxon>
        <taxon>Wallemiomycetes</taxon>
        <taxon>Wallemiales</taxon>
        <taxon>Wallemiaceae</taxon>
        <taxon>Wallemia</taxon>
    </lineage>
</organism>
<evidence type="ECO:0000256" key="5">
    <source>
        <dbReference type="ARBA" id="ARBA00022660"/>
    </source>
</evidence>
<evidence type="ECO:0000256" key="13">
    <source>
        <dbReference type="ARBA" id="ARBA00023136"/>
    </source>
</evidence>
<dbReference type="Proteomes" id="UP000310189">
    <property type="component" value="Unassembled WGS sequence"/>
</dbReference>
<evidence type="ECO:0000256" key="9">
    <source>
        <dbReference type="ARBA" id="ARBA00022982"/>
    </source>
</evidence>
<comment type="caution">
    <text evidence="16">The sequence shown here is derived from an EMBL/GenBank/DDBJ whole genome shotgun (WGS) entry which is preliminary data.</text>
</comment>
<keyword evidence="8" id="KW-0999">Mitochondrion inner membrane</keyword>
<reference evidence="16 17" key="1">
    <citation type="submission" date="2019-03" db="EMBL/GenBank/DDBJ databases">
        <title>Sequencing 23 genomes of Wallemia ichthyophaga.</title>
        <authorList>
            <person name="Gostincar C."/>
        </authorList>
    </citation>
    <scope>NUCLEOTIDE SEQUENCE [LARGE SCALE GENOMIC DNA]</scope>
    <source>
        <strain evidence="16 17">EXF-5753</strain>
    </source>
</reference>
<feature type="transmembrane region" description="Helical" evidence="14">
    <location>
        <begin position="43"/>
        <end position="61"/>
    </location>
</feature>
<dbReference type="OrthoDB" id="244at2759"/>
<dbReference type="SUPFAM" id="SSF81648">
    <property type="entry name" value="a domain/subunit of cytochrome bc1 complex (Ubiquinol-cytochrome c reductase)"/>
    <property type="match status" value="1"/>
</dbReference>
<dbReference type="Gene3D" id="1.20.810.10">
    <property type="entry name" value="Cytochrome Bc1 Complex, Chain C"/>
    <property type="match status" value="1"/>
</dbReference>
<evidence type="ECO:0000256" key="7">
    <source>
        <dbReference type="ARBA" id="ARBA00022723"/>
    </source>
</evidence>
<dbReference type="InterPro" id="IPR027387">
    <property type="entry name" value="Cytb/b6-like_sf"/>
</dbReference>
<keyword evidence="10 14" id="KW-1133">Transmembrane helix</keyword>
<evidence type="ECO:0000256" key="14">
    <source>
        <dbReference type="SAM" id="Phobius"/>
    </source>
</evidence>
<evidence type="ECO:0000256" key="4">
    <source>
        <dbReference type="ARBA" id="ARBA00022617"/>
    </source>
</evidence>
<dbReference type="EMBL" id="SPNW01000073">
    <property type="protein sequence ID" value="TIA86890.1"/>
    <property type="molecule type" value="Genomic_DNA"/>
</dbReference>
<keyword evidence="5" id="KW-0679">Respiratory chain</keyword>
<keyword evidence="4" id="KW-0349">Heme</keyword>
<dbReference type="InterPro" id="IPR036150">
    <property type="entry name" value="Cyt_b/b6_C_sf"/>
</dbReference>
<dbReference type="AlphaFoldDB" id="A0A4T0FG66"/>
<dbReference type="GO" id="GO:0005743">
    <property type="term" value="C:mitochondrial inner membrane"/>
    <property type="evidence" value="ECO:0007669"/>
    <property type="project" value="UniProtKB-SubCell"/>
</dbReference>
<evidence type="ECO:0000259" key="15">
    <source>
        <dbReference type="PROSITE" id="PS51003"/>
    </source>
</evidence>
<dbReference type="PROSITE" id="PS51003">
    <property type="entry name" value="CYTB_CTER"/>
    <property type="match status" value="1"/>
</dbReference>
<keyword evidence="9" id="KW-0249">Electron transport</keyword>
<proteinExistence type="predicted"/>